<proteinExistence type="predicted"/>
<evidence type="ECO:0000313" key="1">
    <source>
        <dbReference type="EMBL" id="KAJ1523217.1"/>
    </source>
</evidence>
<name>A0AAV7XC23_9NEOP</name>
<evidence type="ECO:0000313" key="2">
    <source>
        <dbReference type="Proteomes" id="UP001075354"/>
    </source>
</evidence>
<reference evidence="1" key="1">
    <citation type="submission" date="2022-12" db="EMBL/GenBank/DDBJ databases">
        <title>Chromosome-level genome assembly of the bean flower thrips Megalurothrips usitatus.</title>
        <authorList>
            <person name="Ma L."/>
            <person name="Liu Q."/>
            <person name="Li H."/>
            <person name="Cai W."/>
        </authorList>
    </citation>
    <scope>NUCLEOTIDE SEQUENCE</scope>
    <source>
        <strain evidence="1">Cailab_2022a</strain>
    </source>
</reference>
<dbReference type="Proteomes" id="UP001075354">
    <property type="component" value="Chromosome 10"/>
</dbReference>
<comment type="caution">
    <text evidence="1">The sequence shown here is derived from an EMBL/GenBank/DDBJ whole genome shotgun (WGS) entry which is preliminary data.</text>
</comment>
<dbReference type="AlphaFoldDB" id="A0AAV7XC23"/>
<organism evidence="1 2">
    <name type="scientific">Megalurothrips usitatus</name>
    <name type="common">bean blossom thrips</name>
    <dbReference type="NCBI Taxonomy" id="439358"/>
    <lineage>
        <taxon>Eukaryota</taxon>
        <taxon>Metazoa</taxon>
        <taxon>Ecdysozoa</taxon>
        <taxon>Arthropoda</taxon>
        <taxon>Hexapoda</taxon>
        <taxon>Insecta</taxon>
        <taxon>Pterygota</taxon>
        <taxon>Neoptera</taxon>
        <taxon>Paraneoptera</taxon>
        <taxon>Thysanoptera</taxon>
        <taxon>Terebrantia</taxon>
        <taxon>Thripoidea</taxon>
        <taxon>Thripidae</taxon>
        <taxon>Megalurothrips</taxon>
    </lineage>
</organism>
<accession>A0AAV7XC23</accession>
<keyword evidence="2" id="KW-1185">Reference proteome</keyword>
<gene>
    <name evidence="1" type="ORF">ONE63_001103</name>
</gene>
<sequence length="80" mass="8656">MDMWYRAAGGAPRRPRSVVQTAVLTALVASSFLRNLRAVAVWCVCRPLLCQLASPAQSAVVGTDCPTVFPLPGPLRYLKN</sequence>
<protein>
    <recommendedName>
        <fullName evidence="3">Secreted protein</fullName>
    </recommendedName>
</protein>
<dbReference type="EMBL" id="JAPTSV010000010">
    <property type="protein sequence ID" value="KAJ1523217.1"/>
    <property type="molecule type" value="Genomic_DNA"/>
</dbReference>
<evidence type="ECO:0008006" key="3">
    <source>
        <dbReference type="Google" id="ProtNLM"/>
    </source>
</evidence>